<dbReference type="GO" id="GO:0016020">
    <property type="term" value="C:membrane"/>
    <property type="evidence" value="ECO:0007669"/>
    <property type="project" value="UniProtKB-SubCell"/>
</dbReference>
<evidence type="ECO:0000256" key="3">
    <source>
        <dbReference type="ARBA" id="ARBA00022692"/>
    </source>
</evidence>
<dbReference type="Pfam" id="PF04011">
    <property type="entry name" value="LemA"/>
    <property type="match status" value="1"/>
</dbReference>
<evidence type="ECO:0000313" key="7">
    <source>
        <dbReference type="Proteomes" id="UP000243426"/>
    </source>
</evidence>
<keyword evidence="3" id="KW-0812">Transmembrane</keyword>
<dbReference type="AlphaFoldDB" id="A0A1H1P3A2"/>
<sequence>MPMQKYRLTWQLAFLILMGSLLSGCGINNIPSYDEQVKSAWAQVENQYQRRADLIPNLVETVKGFARQEQETLTAVVEARARATSIQISADDLDDPVKMQAFEQAQAQLTGALSRLMAVSERYPDLKSNQNFLALQSQLEGTENRIAVARRDYIAAVQQYNTEIRTFPGRIWHSLMYSDMPIRENFEATTENAEQAPQVQFE</sequence>
<dbReference type="Proteomes" id="UP000243426">
    <property type="component" value="Chromosome I"/>
</dbReference>
<evidence type="ECO:0000256" key="2">
    <source>
        <dbReference type="ARBA" id="ARBA00008854"/>
    </source>
</evidence>
<dbReference type="OrthoDB" id="9804152at2"/>
<reference evidence="7" key="1">
    <citation type="submission" date="2016-10" db="EMBL/GenBank/DDBJ databases">
        <authorList>
            <person name="Varghese N."/>
            <person name="Submissions S."/>
        </authorList>
    </citation>
    <scope>NUCLEOTIDE SEQUENCE [LARGE SCALE GENOMIC DNA]</scope>
    <source>
        <strain evidence="7">2SM5</strain>
    </source>
</reference>
<protein>
    <submittedName>
        <fullName evidence="6">LemA protein</fullName>
    </submittedName>
</protein>
<name>A0A1H1P3A2_9GAMM</name>
<dbReference type="PROSITE" id="PS51257">
    <property type="entry name" value="PROKAR_LIPOPROTEIN"/>
    <property type="match status" value="1"/>
</dbReference>
<organism evidence="6 7">
    <name type="scientific">Halopseudomonas litoralis</name>
    <dbReference type="NCBI Taxonomy" id="797277"/>
    <lineage>
        <taxon>Bacteria</taxon>
        <taxon>Pseudomonadati</taxon>
        <taxon>Pseudomonadota</taxon>
        <taxon>Gammaproteobacteria</taxon>
        <taxon>Pseudomonadales</taxon>
        <taxon>Pseudomonadaceae</taxon>
        <taxon>Halopseudomonas</taxon>
    </lineage>
</organism>
<dbReference type="SUPFAM" id="SSF140478">
    <property type="entry name" value="LemA-like"/>
    <property type="match status" value="1"/>
</dbReference>
<evidence type="ECO:0000313" key="6">
    <source>
        <dbReference type="EMBL" id="SDS05684.1"/>
    </source>
</evidence>
<dbReference type="Gene3D" id="1.20.1440.20">
    <property type="entry name" value="LemA-like domain"/>
    <property type="match status" value="1"/>
</dbReference>
<dbReference type="InterPro" id="IPR023353">
    <property type="entry name" value="LemA-like_dom_sf"/>
</dbReference>
<keyword evidence="5" id="KW-0472">Membrane</keyword>
<evidence type="ECO:0000256" key="1">
    <source>
        <dbReference type="ARBA" id="ARBA00004167"/>
    </source>
</evidence>
<keyword evidence="4" id="KW-1133">Transmembrane helix</keyword>
<evidence type="ECO:0000256" key="4">
    <source>
        <dbReference type="ARBA" id="ARBA00022989"/>
    </source>
</evidence>
<dbReference type="PANTHER" id="PTHR34478">
    <property type="entry name" value="PROTEIN LEMA"/>
    <property type="match status" value="1"/>
</dbReference>
<comment type="similarity">
    <text evidence="2">Belongs to the LemA family.</text>
</comment>
<proteinExistence type="inferred from homology"/>
<dbReference type="PANTHER" id="PTHR34478:SF2">
    <property type="entry name" value="MEMBRANE PROTEIN"/>
    <property type="match status" value="1"/>
</dbReference>
<dbReference type="RefSeq" id="WP_090276264.1">
    <property type="nucleotide sequence ID" value="NZ_LT629748.1"/>
</dbReference>
<gene>
    <name evidence="6" type="ORF">SAMN05216198_1080</name>
</gene>
<accession>A0A1H1P3A2</accession>
<dbReference type="InterPro" id="IPR007156">
    <property type="entry name" value="MamQ_LemA"/>
</dbReference>
<comment type="subcellular location">
    <subcellularLocation>
        <location evidence="1">Membrane</location>
        <topology evidence="1">Single-pass membrane protein</topology>
    </subcellularLocation>
</comment>
<dbReference type="STRING" id="797277.SAMN05216198_1080"/>
<evidence type="ECO:0000256" key="5">
    <source>
        <dbReference type="ARBA" id="ARBA00023136"/>
    </source>
</evidence>
<keyword evidence="7" id="KW-1185">Reference proteome</keyword>
<dbReference type="EMBL" id="LT629748">
    <property type="protein sequence ID" value="SDS05684.1"/>
    <property type="molecule type" value="Genomic_DNA"/>
</dbReference>